<dbReference type="RefSeq" id="WP_304217570.1">
    <property type="nucleotide sequence ID" value="NZ_JBHUEK010000031.1"/>
</dbReference>
<protein>
    <submittedName>
        <fullName evidence="2">PRC-barrel domain-containing protein</fullName>
    </submittedName>
</protein>
<evidence type="ECO:0000259" key="1">
    <source>
        <dbReference type="Pfam" id="PF05239"/>
    </source>
</evidence>
<comment type="caution">
    <text evidence="2">The sequence shown here is derived from an EMBL/GenBank/DDBJ whole genome shotgun (WGS) entry which is preliminary data.</text>
</comment>
<proteinExistence type="predicted"/>
<feature type="domain" description="PRC-barrel" evidence="1">
    <location>
        <begin position="93"/>
        <end position="155"/>
    </location>
</feature>
<accession>A0ABW4MT41</accession>
<dbReference type="Proteomes" id="UP001597227">
    <property type="component" value="Unassembled WGS sequence"/>
</dbReference>
<dbReference type="EMBL" id="JBHUEK010000031">
    <property type="protein sequence ID" value="MFD1781128.1"/>
    <property type="molecule type" value="Genomic_DNA"/>
</dbReference>
<keyword evidence="3" id="KW-1185">Reference proteome</keyword>
<evidence type="ECO:0000313" key="2">
    <source>
        <dbReference type="EMBL" id="MFD1781128.1"/>
    </source>
</evidence>
<organism evidence="2 3">
    <name type="scientific">Fredinandcohnia salidurans</name>
    <dbReference type="NCBI Taxonomy" id="2595041"/>
    <lineage>
        <taxon>Bacteria</taxon>
        <taxon>Bacillati</taxon>
        <taxon>Bacillota</taxon>
        <taxon>Bacilli</taxon>
        <taxon>Bacillales</taxon>
        <taxon>Bacillaceae</taxon>
        <taxon>Fredinandcohnia</taxon>
    </lineage>
</organism>
<evidence type="ECO:0000313" key="3">
    <source>
        <dbReference type="Proteomes" id="UP001597227"/>
    </source>
</evidence>
<reference evidence="3" key="1">
    <citation type="journal article" date="2019" name="Int. J. Syst. Evol. Microbiol.">
        <title>The Global Catalogue of Microorganisms (GCM) 10K type strain sequencing project: providing services to taxonomists for standard genome sequencing and annotation.</title>
        <authorList>
            <consortium name="The Broad Institute Genomics Platform"/>
            <consortium name="The Broad Institute Genome Sequencing Center for Infectious Disease"/>
            <person name="Wu L."/>
            <person name="Ma J."/>
        </authorList>
    </citation>
    <scope>NUCLEOTIDE SEQUENCE [LARGE SCALE GENOMIC DNA]</scope>
    <source>
        <strain evidence="3">CCUG 15531</strain>
    </source>
</reference>
<gene>
    <name evidence="2" type="ORF">ACFSFW_20950</name>
</gene>
<sequence>MKKSVEIVGLPIISIIDGIEIGKVKSLVINPEKGSVDFLTIEHEDWQVSVKAIPFKRVVGIGEYAVTIESEGSVIDLNEIPIANSLVNKKIKITNTKVMTRKGQLLGEVLEYYVDDETGNLLGTLLNVSGSEVALASDSVLTYGKDIIIVEEDASSKFLDSVEYLENPILESTQDETNEEIIEKVLPASSTEEQSPFDEINASIDQHEETEAKALRLKQVDLLYGKVVKKDILDNEGNVLIPAGTHLSVDDIIKAQDLGPSVFVELSMNVEQ</sequence>
<dbReference type="Gene3D" id="2.30.30.240">
    <property type="entry name" value="PRC-barrel domain"/>
    <property type="match status" value="1"/>
</dbReference>
<dbReference type="SUPFAM" id="SSF50346">
    <property type="entry name" value="PRC-barrel domain"/>
    <property type="match status" value="2"/>
</dbReference>
<name>A0ABW4MT41_9BACI</name>
<dbReference type="InterPro" id="IPR027275">
    <property type="entry name" value="PRC-brl_dom"/>
</dbReference>
<feature type="domain" description="PRC-barrel" evidence="1">
    <location>
        <begin position="5"/>
        <end position="68"/>
    </location>
</feature>
<dbReference type="Pfam" id="PF05239">
    <property type="entry name" value="PRC"/>
    <property type="match status" value="2"/>
</dbReference>
<dbReference type="InterPro" id="IPR011033">
    <property type="entry name" value="PRC_barrel-like_sf"/>
</dbReference>